<dbReference type="InterPro" id="IPR036691">
    <property type="entry name" value="Endo/exonu/phosph_ase_sf"/>
</dbReference>
<feature type="region of interest" description="Disordered" evidence="2">
    <location>
        <begin position="1"/>
        <end position="48"/>
    </location>
</feature>
<keyword evidence="4" id="KW-1185">Reference proteome</keyword>
<organism evidence="3 4">
    <name type="scientific">Porites lobata</name>
    <dbReference type="NCBI Taxonomy" id="104759"/>
    <lineage>
        <taxon>Eukaryota</taxon>
        <taxon>Metazoa</taxon>
        <taxon>Cnidaria</taxon>
        <taxon>Anthozoa</taxon>
        <taxon>Hexacorallia</taxon>
        <taxon>Scleractinia</taxon>
        <taxon>Fungiina</taxon>
        <taxon>Poritidae</taxon>
        <taxon>Porites</taxon>
    </lineage>
</organism>
<sequence length="327" mass="36701">MSANSRKNKRGDRGSSSGSAENSAKKPNRKETEEEGIFGDEDSSEEEPTLLEIKLMLSSMQSSITSISSENVKFREDMEELKKSLRSNERELKELKASLDKANKQNALLQKELLGTKTKLNEQTETIDSLIESLDNLEQYSRKNSLEIHGIPENIYTSTEEVVLKVAEAVNVPVAAEDIEMSHKLRRRNATKQNRIFINENLTPHRADLVRQANDMKADGLLSSVWTLDGKVFVKTSPSGNPNQKADFYCLQETFSLKGEEVSWATEWGGKVFFSHGTEHSKGTCILQRPNSLFSSSVQLIDPDGRLVIVKIREGVDFFLSLCVRSL</sequence>
<feature type="compositionally biased region" description="Acidic residues" evidence="2">
    <location>
        <begin position="33"/>
        <end position="48"/>
    </location>
</feature>
<dbReference type="Gene3D" id="3.60.10.10">
    <property type="entry name" value="Endonuclease/exonuclease/phosphatase"/>
    <property type="match status" value="1"/>
</dbReference>
<name>A0ABN8PD26_9CNID</name>
<evidence type="ECO:0000256" key="2">
    <source>
        <dbReference type="SAM" id="MobiDB-lite"/>
    </source>
</evidence>
<feature type="coiled-coil region" evidence="1">
    <location>
        <begin position="71"/>
        <end position="140"/>
    </location>
</feature>
<keyword evidence="1" id="KW-0175">Coiled coil</keyword>
<evidence type="ECO:0000256" key="1">
    <source>
        <dbReference type="SAM" id="Coils"/>
    </source>
</evidence>
<feature type="compositionally biased region" description="Basic residues" evidence="2">
    <location>
        <begin position="1"/>
        <end position="10"/>
    </location>
</feature>
<accession>A0ABN8PD26</accession>
<evidence type="ECO:0000313" key="4">
    <source>
        <dbReference type="Proteomes" id="UP001159405"/>
    </source>
</evidence>
<evidence type="ECO:0000313" key="3">
    <source>
        <dbReference type="EMBL" id="CAH3141217.1"/>
    </source>
</evidence>
<comment type="caution">
    <text evidence="3">The sequence shown here is derived from an EMBL/GenBank/DDBJ whole genome shotgun (WGS) entry which is preliminary data.</text>
</comment>
<gene>
    <name evidence="3" type="ORF">PLOB_00041718</name>
</gene>
<proteinExistence type="predicted"/>
<dbReference type="Proteomes" id="UP001159405">
    <property type="component" value="Unassembled WGS sequence"/>
</dbReference>
<reference evidence="3 4" key="1">
    <citation type="submission" date="2022-05" db="EMBL/GenBank/DDBJ databases">
        <authorList>
            <consortium name="Genoscope - CEA"/>
            <person name="William W."/>
        </authorList>
    </citation>
    <scope>NUCLEOTIDE SEQUENCE [LARGE SCALE GENOMIC DNA]</scope>
</reference>
<dbReference type="EMBL" id="CALNXK010000066">
    <property type="protein sequence ID" value="CAH3141217.1"/>
    <property type="molecule type" value="Genomic_DNA"/>
</dbReference>
<protein>
    <submittedName>
        <fullName evidence="3">Uncharacterized protein</fullName>
    </submittedName>
</protein>